<dbReference type="InterPro" id="IPR038222">
    <property type="entry name" value="DHHA2_dom_sf"/>
</dbReference>
<evidence type="ECO:0000256" key="8">
    <source>
        <dbReference type="PROSITE-ProRule" id="PRU00703"/>
    </source>
</evidence>
<keyword evidence="5" id="KW-0464">Manganese</keyword>
<dbReference type="InterPro" id="IPR046342">
    <property type="entry name" value="CBS_dom_sf"/>
</dbReference>
<evidence type="ECO:0000313" key="10">
    <source>
        <dbReference type="EMBL" id="PNH18745.1"/>
    </source>
</evidence>
<gene>
    <name evidence="10" type="ORF">B7R76_04095</name>
</gene>
<dbReference type="Pfam" id="PF00571">
    <property type="entry name" value="CBS"/>
    <property type="match status" value="2"/>
</dbReference>
<dbReference type="SMART" id="SM00116">
    <property type="entry name" value="CBS"/>
    <property type="match status" value="2"/>
</dbReference>
<evidence type="ECO:0000256" key="7">
    <source>
        <dbReference type="ARBA" id="ARBA00047820"/>
    </source>
</evidence>
<comment type="cofactor">
    <cofactor evidence="1">
        <name>Mn(2+)</name>
        <dbReference type="ChEBI" id="CHEBI:29035"/>
    </cofactor>
</comment>
<evidence type="ECO:0000256" key="2">
    <source>
        <dbReference type="ARBA" id="ARBA00012146"/>
    </source>
</evidence>
<keyword evidence="4" id="KW-0378">Hydrolase</keyword>
<dbReference type="EMBL" id="NBZD01000002">
    <property type="protein sequence ID" value="PNH18745.1"/>
    <property type="molecule type" value="Genomic_DNA"/>
</dbReference>
<dbReference type="Gene3D" id="3.10.580.10">
    <property type="entry name" value="CBS-domain"/>
    <property type="match status" value="1"/>
</dbReference>
<feature type="domain" description="CBS" evidence="9">
    <location>
        <begin position="264"/>
        <end position="322"/>
    </location>
</feature>
<dbReference type="SUPFAM" id="SSF75138">
    <property type="entry name" value="HprK N-terminal domain-like"/>
    <property type="match status" value="1"/>
</dbReference>
<dbReference type="Gene3D" id="3.10.310.20">
    <property type="entry name" value="DHHA2 domain"/>
    <property type="match status" value="1"/>
</dbReference>
<proteinExistence type="predicted"/>
<evidence type="ECO:0000259" key="9">
    <source>
        <dbReference type="PROSITE" id="PS51371"/>
    </source>
</evidence>
<keyword evidence="8" id="KW-0129">CBS domain</keyword>
<keyword evidence="3" id="KW-0479">Metal-binding</keyword>
<dbReference type="PANTHER" id="PTHR12112:SF22">
    <property type="entry name" value="MANGANESE-DEPENDENT INORGANIC PYROPHOSPHATASE-RELATED"/>
    <property type="match status" value="1"/>
</dbReference>
<dbReference type="PROSITE" id="PS51371">
    <property type="entry name" value="CBS"/>
    <property type="match status" value="1"/>
</dbReference>
<dbReference type="Pfam" id="PF01368">
    <property type="entry name" value="DHH"/>
    <property type="match status" value="1"/>
</dbReference>
<dbReference type="GO" id="GO:0046872">
    <property type="term" value="F:metal ion binding"/>
    <property type="evidence" value="ECO:0007669"/>
    <property type="project" value="UniProtKB-KW"/>
</dbReference>
<dbReference type="NCBIfam" id="NF011443">
    <property type="entry name" value="PRK14869.1-5"/>
    <property type="match status" value="1"/>
</dbReference>
<dbReference type="Gene3D" id="3.90.1640.10">
    <property type="entry name" value="inorganic pyrophosphatase (n-terminal core)"/>
    <property type="match status" value="1"/>
</dbReference>
<dbReference type="InterPro" id="IPR004097">
    <property type="entry name" value="DHHA2"/>
</dbReference>
<dbReference type="InterPro" id="IPR001667">
    <property type="entry name" value="DDH_dom"/>
</dbReference>
<evidence type="ECO:0000256" key="3">
    <source>
        <dbReference type="ARBA" id="ARBA00022723"/>
    </source>
</evidence>
<dbReference type="PANTHER" id="PTHR12112">
    <property type="entry name" value="BNIP - RELATED"/>
    <property type="match status" value="1"/>
</dbReference>
<dbReference type="Pfam" id="PF07085">
    <property type="entry name" value="DRTGG"/>
    <property type="match status" value="1"/>
</dbReference>
<dbReference type="InterPro" id="IPR000644">
    <property type="entry name" value="CBS_dom"/>
</dbReference>
<evidence type="ECO:0000313" key="11">
    <source>
        <dbReference type="Proteomes" id="UP000236394"/>
    </source>
</evidence>
<reference evidence="11" key="1">
    <citation type="submission" date="2017-04" db="EMBL/GenBank/DDBJ databases">
        <authorList>
            <person name="Bumgarner R.E."/>
            <person name="Fredricks D.N."/>
            <person name="Srinivasan S."/>
        </authorList>
    </citation>
    <scope>NUCLEOTIDE SEQUENCE [LARGE SCALE GENOMIC DNA]</scope>
    <source>
        <strain evidence="11">KA00405</strain>
    </source>
</reference>
<dbReference type="Gene3D" id="3.40.1390.20">
    <property type="entry name" value="HprK N-terminal domain-like"/>
    <property type="match status" value="1"/>
</dbReference>
<dbReference type="SUPFAM" id="SSF64182">
    <property type="entry name" value="DHH phosphoesterases"/>
    <property type="match status" value="1"/>
</dbReference>
<name>A0A2J8B1X9_9FIRM</name>
<dbReference type="NCBIfam" id="NF011442">
    <property type="entry name" value="PRK14869.1-4"/>
    <property type="match status" value="1"/>
</dbReference>
<comment type="caution">
    <text evidence="10">The sequence shown here is derived from an EMBL/GenBank/DDBJ whole genome shotgun (WGS) entry which is preliminary data.</text>
</comment>
<accession>A0A2J8B1X9</accession>
<evidence type="ECO:0000256" key="4">
    <source>
        <dbReference type="ARBA" id="ARBA00022801"/>
    </source>
</evidence>
<dbReference type="GO" id="GO:0005737">
    <property type="term" value="C:cytoplasm"/>
    <property type="evidence" value="ECO:0007669"/>
    <property type="project" value="InterPro"/>
</dbReference>
<evidence type="ECO:0000256" key="5">
    <source>
        <dbReference type="ARBA" id="ARBA00023211"/>
    </source>
</evidence>
<dbReference type="InterPro" id="IPR028979">
    <property type="entry name" value="Ser_kin/Pase_Hpr-like_N_sf"/>
</dbReference>
<protein>
    <recommendedName>
        <fullName evidence="2">inorganic diphosphatase</fullName>
        <ecNumber evidence="2">3.6.1.1</ecNumber>
    </recommendedName>
    <alternativeName>
        <fullName evidence="6">Pyrophosphate phospho-hydrolase</fullName>
    </alternativeName>
</protein>
<dbReference type="EC" id="3.6.1.1" evidence="2"/>
<organism evidence="10 11">
    <name type="scientific">Mageeibacillus indolicus</name>
    <dbReference type="NCBI Taxonomy" id="884684"/>
    <lineage>
        <taxon>Bacteria</taxon>
        <taxon>Bacillati</taxon>
        <taxon>Bacillota</taxon>
        <taxon>Clostridia</taxon>
        <taxon>Eubacteriales</taxon>
        <taxon>Oscillospiraceae</taxon>
        <taxon>Mageeibacillus</taxon>
    </lineage>
</organism>
<dbReference type="SUPFAM" id="SSF54631">
    <property type="entry name" value="CBS-domain pair"/>
    <property type="match status" value="1"/>
</dbReference>
<dbReference type="InterPro" id="IPR010766">
    <property type="entry name" value="DRTGG"/>
</dbReference>
<evidence type="ECO:0000256" key="6">
    <source>
        <dbReference type="ARBA" id="ARBA00032535"/>
    </source>
</evidence>
<dbReference type="Proteomes" id="UP000236394">
    <property type="component" value="Unassembled WGS sequence"/>
</dbReference>
<evidence type="ECO:0000256" key="1">
    <source>
        <dbReference type="ARBA" id="ARBA00001936"/>
    </source>
</evidence>
<dbReference type="Pfam" id="PF02833">
    <property type="entry name" value="DHHA2"/>
    <property type="match status" value="1"/>
</dbReference>
<dbReference type="AlphaFoldDB" id="A0A2J8B1X9"/>
<dbReference type="SMART" id="SM01131">
    <property type="entry name" value="DHHA2"/>
    <property type="match status" value="1"/>
</dbReference>
<comment type="catalytic activity">
    <reaction evidence="7">
        <text>diphosphate + H2O = 2 phosphate + H(+)</text>
        <dbReference type="Rhea" id="RHEA:24576"/>
        <dbReference type="ChEBI" id="CHEBI:15377"/>
        <dbReference type="ChEBI" id="CHEBI:15378"/>
        <dbReference type="ChEBI" id="CHEBI:33019"/>
        <dbReference type="ChEBI" id="CHEBI:43474"/>
        <dbReference type="EC" id="3.6.1.1"/>
    </reaction>
</comment>
<dbReference type="InterPro" id="IPR038763">
    <property type="entry name" value="DHH_sf"/>
</dbReference>
<dbReference type="GO" id="GO:0004427">
    <property type="term" value="F:inorganic diphosphate phosphatase activity"/>
    <property type="evidence" value="ECO:0007669"/>
    <property type="project" value="UniProtKB-EC"/>
</dbReference>
<sequence>MEVVMLTNQTPAAGVSGGVIFIVGHRHPDTDSILSAIAYAHLKNRIGLNAVACRCGDVNPETKHLLEKFNQPEPLLIQDARAQMDETELDDPNAIPPTTILREVIEAFDDDHKVFTVLDDKRKLLGLVTSSTIGDILWGDTAKAIDLLSRTPIENITKAIEGRLLYAPAETRHNGKVSITAISANRLANYDLADRIVIMGNDTNAQIEAINKGAAILILVWTNQVAPMVLEAAREKKCGVILSGHGAMNTSRYLYYSIPVSMVMDKDNLVVFSEEEFVDDVRDQMLKSRFRAYPIMDSENRVMGLTSRYRILTAPKRHFILVDHNERKQAVPNIEKAEILEIVDHHRVGDITSDRPISFRNEPVGATATIIAKMYREMDIVPDKEIASLMLAAIIADTLNFRSPTTSAADHNMAAWLVELTGLDTEDLAKEIFAQSSKNALADLHGMLNGDVKEFDIAGGKVVISQLTMYRLNTIEAIESELLAQMTKEAEAAKADLWLMVFTSARDNGSTFYAVGKGAKYIAEIYPNLPGESHSFQKGIVSRKNQIVPQLSLYLRNVSSWNS</sequence>